<gene>
    <name evidence="1" type="ORF">SAP269_01220</name>
</gene>
<evidence type="ECO:0000313" key="2">
    <source>
        <dbReference type="Proteomes" id="UP001473424"/>
    </source>
</evidence>
<reference evidence="2" key="1">
    <citation type="journal article" date="2024" name="FEMS Microbiol. Lett.">
        <title>Genomic insights into Spiroplasma endosymbionts that induce male-killing and protective phenotypes in the pea aphid.</title>
        <authorList>
            <person name="Arai H."/>
            <person name="Legeai F."/>
            <person name="Kageyama D."/>
            <person name="Sugio A."/>
            <person name="Simon J.C."/>
        </authorList>
    </citation>
    <scope>NUCLEOTIDE SEQUENCE [LARGE SCALE GENOMIC DNA]</scope>
    <source>
        <strain evidence="2">sAp269</strain>
    </source>
</reference>
<accession>A0ABM8JK16</accession>
<organism evidence="1 2">
    <name type="scientific">Spiroplasma ixodetis</name>
    <dbReference type="NCBI Taxonomy" id="2141"/>
    <lineage>
        <taxon>Bacteria</taxon>
        <taxon>Bacillati</taxon>
        <taxon>Mycoplasmatota</taxon>
        <taxon>Mollicutes</taxon>
        <taxon>Entomoplasmatales</taxon>
        <taxon>Spiroplasmataceae</taxon>
        <taxon>Spiroplasma</taxon>
    </lineage>
</organism>
<dbReference type="RefSeq" id="WP_353306390.1">
    <property type="nucleotide sequence ID" value="NZ_AP028955.1"/>
</dbReference>
<name>A0ABM8JK16_9MOLU</name>
<protein>
    <submittedName>
        <fullName evidence="1">Uncharacterized protein</fullName>
    </submittedName>
</protein>
<evidence type="ECO:0000313" key="1">
    <source>
        <dbReference type="EMBL" id="BET37533.1"/>
    </source>
</evidence>
<dbReference type="Proteomes" id="UP001473424">
    <property type="component" value="Chromosome"/>
</dbReference>
<dbReference type="EMBL" id="AP028955">
    <property type="protein sequence ID" value="BET37533.1"/>
    <property type="molecule type" value="Genomic_DNA"/>
</dbReference>
<sequence length="78" mass="9099">MPSKKKKEKQLEQTKVSTDLELPKIEFIEKEITLDEKYSTNLKKIEDELVDEGYIDPLRTLNLGRLLSTNFSVNESKK</sequence>
<keyword evidence="2" id="KW-1185">Reference proteome</keyword>
<proteinExistence type="predicted"/>